<dbReference type="STRING" id="252474.B1A74_07840"/>
<gene>
    <name evidence="2" type="ORF">B1A74_07840</name>
</gene>
<dbReference type="OrthoDB" id="5784278at2"/>
<dbReference type="AlphaFoldDB" id="A0A1V2ZZ26"/>
<accession>A0A1V2ZZ26</accession>
<organism evidence="2 3">
    <name type="scientific">Thioalkalivibrio halophilus</name>
    <dbReference type="NCBI Taxonomy" id="252474"/>
    <lineage>
        <taxon>Bacteria</taxon>
        <taxon>Pseudomonadati</taxon>
        <taxon>Pseudomonadota</taxon>
        <taxon>Gammaproteobacteria</taxon>
        <taxon>Chromatiales</taxon>
        <taxon>Ectothiorhodospiraceae</taxon>
        <taxon>Thioalkalivibrio</taxon>
    </lineage>
</organism>
<comment type="caution">
    <text evidence="2">The sequence shown here is derived from an EMBL/GenBank/DDBJ whole genome shotgun (WGS) entry which is preliminary data.</text>
</comment>
<keyword evidence="3" id="KW-1185">Reference proteome</keyword>
<evidence type="ECO:0000256" key="1">
    <source>
        <dbReference type="SAM" id="Coils"/>
    </source>
</evidence>
<feature type="coiled-coil region" evidence="1">
    <location>
        <begin position="1"/>
        <end position="28"/>
    </location>
</feature>
<dbReference type="Proteomes" id="UP000189177">
    <property type="component" value="Unassembled WGS sequence"/>
</dbReference>
<sequence>MQVLETELRQIDDQMDQLVQEFKNTYQRPWVAHPAIHRSRREGGSVFRWRLRGFDGIGQSWLMFTSDMLQEALSREGVPLRTRLAWLKIERRGRILTFEHRRRNYERLRLKDLVAQIEALNALEDQWRGRGSHAE</sequence>
<reference evidence="2 3" key="1">
    <citation type="submission" date="2017-02" db="EMBL/GenBank/DDBJ databases">
        <title>Genomic diversity within the haloalkaliphilic genus Thioalkalivibrio.</title>
        <authorList>
            <person name="Ahn A.-C."/>
            <person name="Meier-Kolthoff J."/>
            <person name="Overmars L."/>
            <person name="Richter M."/>
            <person name="Woyke T."/>
            <person name="Sorokin D.Y."/>
            <person name="Muyzer G."/>
        </authorList>
    </citation>
    <scope>NUCLEOTIDE SEQUENCE [LARGE SCALE GENOMIC DNA]</scope>
    <source>
        <strain evidence="2 3">HL17</strain>
    </source>
</reference>
<dbReference type="EMBL" id="MUZR01000024">
    <property type="protein sequence ID" value="OOC10083.1"/>
    <property type="molecule type" value="Genomic_DNA"/>
</dbReference>
<evidence type="ECO:0000313" key="2">
    <source>
        <dbReference type="EMBL" id="OOC10083.1"/>
    </source>
</evidence>
<proteinExistence type="predicted"/>
<dbReference type="RefSeq" id="WP_077244289.1">
    <property type="nucleotide sequence ID" value="NZ_MUZR01000024.1"/>
</dbReference>
<keyword evidence="1" id="KW-0175">Coiled coil</keyword>
<evidence type="ECO:0000313" key="3">
    <source>
        <dbReference type="Proteomes" id="UP000189177"/>
    </source>
</evidence>
<protein>
    <submittedName>
        <fullName evidence="2">Uncharacterized protein</fullName>
    </submittedName>
</protein>
<name>A0A1V2ZZ26_9GAMM</name>